<evidence type="ECO:0000256" key="1">
    <source>
        <dbReference type="SAM" id="MobiDB-lite"/>
    </source>
</evidence>
<proteinExistence type="predicted"/>
<feature type="compositionally biased region" description="Low complexity" evidence="1">
    <location>
        <begin position="81"/>
        <end position="93"/>
    </location>
</feature>
<organism evidence="2 3">
    <name type="scientific">Streptomyces filipinensis</name>
    <dbReference type="NCBI Taxonomy" id="66887"/>
    <lineage>
        <taxon>Bacteria</taxon>
        <taxon>Bacillati</taxon>
        <taxon>Actinomycetota</taxon>
        <taxon>Actinomycetes</taxon>
        <taxon>Kitasatosporales</taxon>
        <taxon>Streptomycetaceae</taxon>
        <taxon>Streptomyces</taxon>
    </lineage>
</organism>
<sequence length="109" mass="10869">MDSSGVRAAVRRGRAPGQAWHTRVTGRRERGMTVAMTLASFRPSRACRLSLGGPCPGRPPVIAAPSAGGPPRGAARGGGTTARPGAVAGARPGETPVPQGPEAPVGRAA</sequence>
<evidence type="ECO:0000313" key="3">
    <source>
        <dbReference type="Proteomes" id="UP000618795"/>
    </source>
</evidence>
<comment type="caution">
    <text evidence="2">The sequence shown here is derived from an EMBL/GenBank/DDBJ whole genome shotgun (WGS) entry which is preliminary data.</text>
</comment>
<name>A0A918IB68_9ACTN</name>
<dbReference type="EMBL" id="BMTD01000005">
    <property type="protein sequence ID" value="GGU91223.1"/>
    <property type="molecule type" value="Genomic_DNA"/>
</dbReference>
<evidence type="ECO:0000313" key="2">
    <source>
        <dbReference type="EMBL" id="GGU91223.1"/>
    </source>
</evidence>
<feature type="region of interest" description="Disordered" evidence="1">
    <location>
        <begin position="1"/>
        <end position="24"/>
    </location>
</feature>
<keyword evidence="3" id="KW-1185">Reference proteome</keyword>
<feature type="region of interest" description="Disordered" evidence="1">
    <location>
        <begin position="60"/>
        <end position="109"/>
    </location>
</feature>
<reference evidence="2" key="1">
    <citation type="journal article" date="2014" name="Int. J. Syst. Evol. Microbiol.">
        <title>Complete genome sequence of Corynebacterium casei LMG S-19264T (=DSM 44701T), isolated from a smear-ripened cheese.</title>
        <authorList>
            <consortium name="US DOE Joint Genome Institute (JGI-PGF)"/>
            <person name="Walter F."/>
            <person name="Albersmeier A."/>
            <person name="Kalinowski J."/>
            <person name="Ruckert C."/>
        </authorList>
    </citation>
    <scope>NUCLEOTIDE SEQUENCE</scope>
    <source>
        <strain evidence="2">JCM 4369</strain>
    </source>
</reference>
<accession>A0A918IB68</accession>
<gene>
    <name evidence="2" type="ORF">GCM10010260_26900</name>
</gene>
<dbReference type="AlphaFoldDB" id="A0A918IB68"/>
<dbReference type="Proteomes" id="UP000618795">
    <property type="component" value="Unassembled WGS sequence"/>
</dbReference>
<feature type="compositionally biased region" description="Low complexity" evidence="1">
    <location>
        <begin position="63"/>
        <end position="74"/>
    </location>
</feature>
<reference evidence="2" key="2">
    <citation type="submission" date="2020-09" db="EMBL/GenBank/DDBJ databases">
        <authorList>
            <person name="Sun Q."/>
            <person name="Ohkuma M."/>
        </authorList>
    </citation>
    <scope>NUCLEOTIDE SEQUENCE</scope>
    <source>
        <strain evidence="2">JCM 4369</strain>
    </source>
</reference>
<protein>
    <submittedName>
        <fullName evidence="2">Uncharacterized protein</fullName>
    </submittedName>
</protein>